<accession>A0AAF3EQA7</accession>
<name>A0AAF3EQA7_9BILA</name>
<dbReference type="Proteomes" id="UP000887575">
    <property type="component" value="Unassembled WGS sequence"/>
</dbReference>
<dbReference type="WBParaSite" id="MBELARI_LOCUS15860">
    <property type="protein sequence ID" value="MBELARI_LOCUS15860"/>
    <property type="gene ID" value="MBELARI_LOCUS15860"/>
</dbReference>
<keyword evidence="1" id="KW-1185">Reference proteome</keyword>
<reference evidence="2" key="1">
    <citation type="submission" date="2024-02" db="UniProtKB">
        <authorList>
            <consortium name="WormBaseParasite"/>
        </authorList>
    </citation>
    <scope>IDENTIFICATION</scope>
</reference>
<dbReference type="AlphaFoldDB" id="A0AAF3EQA7"/>
<protein>
    <submittedName>
        <fullName evidence="2">Uncharacterized protein</fullName>
    </submittedName>
</protein>
<organism evidence="1 2">
    <name type="scientific">Mesorhabditis belari</name>
    <dbReference type="NCBI Taxonomy" id="2138241"/>
    <lineage>
        <taxon>Eukaryota</taxon>
        <taxon>Metazoa</taxon>
        <taxon>Ecdysozoa</taxon>
        <taxon>Nematoda</taxon>
        <taxon>Chromadorea</taxon>
        <taxon>Rhabditida</taxon>
        <taxon>Rhabditina</taxon>
        <taxon>Rhabditomorpha</taxon>
        <taxon>Rhabditoidea</taxon>
        <taxon>Rhabditidae</taxon>
        <taxon>Mesorhabditinae</taxon>
        <taxon>Mesorhabditis</taxon>
    </lineage>
</organism>
<evidence type="ECO:0000313" key="2">
    <source>
        <dbReference type="WBParaSite" id="MBELARI_LOCUS15860"/>
    </source>
</evidence>
<sequence length="242" mass="27775">MNFLLPYSFLFEIGLTAFLSHLHFHILQDLILHYVILFRIRLPTWGVHEWYWFLRTGFFPSALGYLNGLCVQLQVIGTLLIAINRATSLAFPHHYDKDLLMHYSLLFRIRLPTWGVYEFFWNVQEGVIPAILAVGYMFSVLFQELGTLLIAINRATSLTFPQHYEWVSFRLAFLLLISEETRMIVTGKLKGRDGVHTKTAVSTISMQNSPRLLQSSMLMANAKSTNPGLNHSKTTSNMYGNA</sequence>
<evidence type="ECO:0000313" key="1">
    <source>
        <dbReference type="Proteomes" id="UP000887575"/>
    </source>
</evidence>
<proteinExistence type="predicted"/>